<name>A0ABV9ZLV3_9PSEU</name>
<keyword evidence="2" id="KW-1185">Reference proteome</keyword>
<dbReference type="RefSeq" id="WP_378024179.1">
    <property type="nucleotide sequence ID" value="NZ_JBHSKG010000020.1"/>
</dbReference>
<protein>
    <submittedName>
        <fullName evidence="1">Uncharacterized protein</fullName>
    </submittedName>
</protein>
<dbReference type="Proteomes" id="UP001596175">
    <property type="component" value="Unassembled WGS sequence"/>
</dbReference>
<dbReference type="EMBL" id="JBHSKG010000020">
    <property type="protein sequence ID" value="MFC5142047.1"/>
    <property type="molecule type" value="Genomic_DNA"/>
</dbReference>
<proteinExistence type="predicted"/>
<evidence type="ECO:0000313" key="2">
    <source>
        <dbReference type="Proteomes" id="UP001596175"/>
    </source>
</evidence>
<organism evidence="1 2">
    <name type="scientific">Actinomycetospora rhizophila</name>
    <dbReference type="NCBI Taxonomy" id="1416876"/>
    <lineage>
        <taxon>Bacteria</taxon>
        <taxon>Bacillati</taxon>
        <taxon>Actinomycetota</taxon>
        <taxon>Actinomycetes</taxon>
        <taxon>Pseudonocardiales</taxon>
        <taxon>Pseudonocardiaceae</taxon>
        <taxon>Actinomycetospora</taxon>
    </lineage>
</organism>
<gene>
    <name evidence="1" type="ORF">ACFPK1_27715</name>
</gene>
<accession>A0ABV9ZLV3</accession>
<evidence type="ECO:0000313" key="1">
    <source>
        <dbReference type="EMBL" id="MFC5142047.1"/>
    </source>
</evidence>
<sequence>MSPDRHELRSDGTIVDDAHRYGVPARRQGLGLRARSLRGVPAPRGGEIR</sequence>
<comment type="caution">
    <text evidence="1">The sequence shown here is derived from an EMBL/GenBank/DDBJ whole genome shotgun (WGS) entry which is preliminary data.</text>
</comment>
<reference evidence="2" key="1">
    <citation type="journal article" date="2019" name="Int. J. Syst. Evol. Microbiol.">
        <title>The Global Catalogue of Microorganisms (GCM) 10K type strain sequencing project: providing services to taxonomists for standard genome sequencing and annotation.</title>
        <authorList>
            <consortium name="The Broad Institute Genomics Platform"/>
            <consortium name="The Broad Institute Genome Sequencing Center for Infectious Disease"/>
            <person name="Wu L."/>
            <person name="Ma J."/>
        </authorList>
    </citation>
    <scope>NUCLEOTIDE SEQUENCE [LARGE SCALE GENOMIC DNA]</scope>
    <source>
        <strain evidence="2">XZYJ18</strain>
    </source>
</reference>